<dbReference type="OrthoDB" id="9787495at2"/>
<name>A0A5B8Y276_9DELT</name>
<feature type="transmembrane region" description="Helical" evidence="1">
    <location>
        <begin position="250"/>
        <end position="266"/>
    </location>
</feature>
<feature type="transmembrane region" description="Helical" evidence="1">
    <location>
        <begin position="85"/>
        <end position="103"/>
    </location>
</feature>
<evidence type="ECO:0000313" key="3">
    <source>
        <dbReference type="EMBL" id="QED30066.1"/>
    </source>
</evidence>
<dbReference type="InterPro" id="IPR010389">
    <property type="entry name" value="Urate_ox_N"/>
</dbReference>
<feature type="domain" description="Urate oxidase N-terminal" evidence="2">
    <location>
        <begin position="4"/>
        <end position="297"/>
    </location>
</feature>
<reference evidence="3 4" key="1">
    <citation type="submission" date="2019-08" db="EMBL/GenBank/DDBJ databases">
        <authorList>
            <person name="Liang Q."/>
        </authorList>
    </citation>
    <scope>NUCLEOTIDE SEQUENCE [LARGE SCALE GENOMIC DNA]</scope>
    <source>
        <strain evidence="3 4">V1718</strain>
    </source>
</reference>
<feature type="transmembrane region" description="Helical" evidence="1">
    <location>
        <begin position="12"/>
        <end position="33"/>
    </location>
</feature>
<feature type="transmembrane region" description="Helical" evidence="1">
    <location>
        <begin position="115"/>
        <end position="136"/>
    </location>
</feature>
<keyword evidence="1" id="KW-0472">Membrane</keyword>
<evidence type="ECO:0000313" key="4">
    <source>
        <dbReference type="Proteomes" id="UP000321595"/>
    </source>
</evidence>
<dbReference type="InterPro" id="IPR036909">
    <property type="entry name" value="Cyt_c-like_dom_sf"/>
</dbReference>
<accession>A0A5B8Y276</accession>
<dbReference type="KEGG" id="bbae:FRD01_23085"/>
<dbReference type="Pfam" id="PF06181">
    <property type="entry name" value="Urate_ox_N"/>
    <property type="match status" value="1"/>
</dbReference>
<dbReference type="EMBL" id="CP042467">
    <property type="protein sequence ID" value="QED30066.1"/>
    <property type="molecule type" value="Genomic_DNA"/>
</dbReference>
<evidence type="ECO:0000256" key="1">
    <source>
        <dbReference type="SAM" id="Phobius"/>
    </source>
</evidence>
<protein>
    <submittedName>
        <fullName evidence="3">Urate hydroxylase PuuD</fullName>
    </submittedName>
</protein>
<dbReference type="RefSeq" id="WP_146963423.1">
    <property type="nucleotide sequence ID" value="NZ_CP042467.1"/>
</dbReference>
<organism evidence="3 4">
    <name type="scientific">Microvenator marinus</name>
    <dbReference type="NCBI Taxonomy" id="2600177"/>
    <lineage>
        <taxon>Bacteria</taxon>
        <taxon>Deltaproteobacteria</taxon>
        <taxon>Bradymonadales</taxon>
        <taxon>Microvenatoraceae</taxon>
        <taxon>Microvenator</taxon>
    </lineage>
</organism>
<keyword evidence="1" id="KW-1133">Transmembrane helix</keyword>
<feature type="transmembrane region" description="Helical" evidence="1">
    <location>
        <begin position="175"/>
        <end position="196"/>
    </location>
</feature>
<dbReference type="AlphaFoldDB" id="A0A5B8Y276"/>
<dbReference type="SUPFAM" id="SSF46626">
    <property type="entry name" value="Cytochrome c"/>
    <property type="match status" value="1"/>
</dbReference>
<dbReference type="GO" id="GO:0009055">
    <property type="term" value="F:electron transfer activity"/>
    <property type="evidence" value="ECO:0007669"/>
    <property type="project" value="InterPro"/>
</dbReference>
<evidence type="ECO:0000259" key="2">
    <source>
        <dbReference type="Pfam" id="PF06181"/>
    </source>
</evidence>
<feature type="transmembrane region" description="Helical" evidence="1">
    <location>
        <begin position="278"/>
        <end position="297"/>
    </location>
</feature>
<gene>
    <name evidence="3" type="ORF">FRD01_23085</name>
</gene>
<proteinExistence type="predicted"/>
<sequence length="401" mass="44558">MLSHIFDWLNLVVRWIHVIVGVAWIGASFYFVWLENHLERNKDSLPKGIAGDLWAIHGGGFYYLTKYKVAPEKLPETLHWFKWEAYATWITGVCLLFIVYYMNAGAYMVDAGVAAISPGVSIAIGIGSLVVGWIFYDVICRTPLLKKPALMLVLMFGFLTFSAWLLSQYLAPRAAYIHVGAMIGTMMAGNVFFVIIPGQKKLVKAAEEGREPDPWDGIYGGLRSRHNNYFTLPVLFIMISNHFPMTYGHPYGWAVLAAISAVSIAIRHHFNVRHKSNATMWVMPAGAVAIALIAWVTSPGFMDADSSAALKDHAPVSFAEAQAVVAKHCYSCHSASPTDEIFVIAPNGVKFDNTESMVQYADSIKTRVWDVRNMPFGNKSTITEDERLLLAAWVYQGAKAP</sequence>
<dbReference type="GO" id="GO:0020037">
    <property type="term" value="F:heme binding"/>
    <property type="evidence" value="ECO:0007669"/>
    <property type="project" value="InterPro"/>
</dbReference>
<dbReference type="Proteomes" id="UP000321595">
    <property type="component" value="Chromosome"/>
</dbReference>
<keyword evidence="4" id="KW-1185">Reference proteome</keyword>
<feature type="transmembrane region" description="Helical" evidence="1">
    <location>
        <begin position="148"/>
        <end position="169"/>
    </location>
</feature>
<keyword evidence="1" id="KW-0812">Transmembrane</keyword>